<dbReference type="Pfam" id="PF04446">
    <property type="entry name" value="Thg1"/>
    <property type="match status" value="1"/>
</dbReference>
<dbReference type="Proteomes" id="UP000077245">
    <property type="component" value="Unassembled WGS sequence"/>
</dbReference>
<dbReference type="Pfam" id="PF14413">
    <property type="entry name" value="Thg1C"/>
    <property type="match status" value="1"/>
</dbReference>
<dbReference type="GO" id="GO:0005525">
    <property type="term" value="F:GTP binding"/>
    <property type="evidence" value="ECO:0007669"/>
    <property type="project" value="UniProtKB-KW"/>
</dbReference>
<name>A0A165ZF00_9EURY</name>
<comment type="caution">
    <text evidence="13">The sequence shown here is derived from an EMBL/GenBank/DDBJ whole genome shotgun (WGS) entry which is preliminary data.</text>
</comment>
<evidence type="ECO:0000256" key="1">
    <source>
        <dbReference type="ARBA" id="ARBA00001946"/>
    </source>
</evidence>
<keyword evidence="9" id="KW-0460">Magnesium</keyword>
<comment type="cofactor">
    <cofactor evidence="1">
        <name>Mg(2+)</name>
        <dbReference type="ChEBI" id="CHEBI:18420"/>
    </cofactor>
</comment>
<dbReference type="EC" id="2.7.7.79" evidence="3"/>
<dbReference type="PATRIC" id="fig|49547.3.peg.1824"/>
<dbReference type="EMBL" id="LWMV01000207">
    <property type="protein sequence ID" value="KZX10624.1"/>
    <property type="molecule type" value="Genomic_DNA"/>
</dbReference>
<dbReference type="Gene3D" id="3.30.70.3000">
    <property type="match status" value="1"/>
</dbReference>
<keyword evidence="5" id="KW-0819">tRNA processing</keyword>
<dbReference type="InterPro" id="IPR007537">
    <property type="entry name" value="tRNAHis_GuaTrfase_Thg1"/>
</dbReference>
<dbReference type="GO" id="GO:0008193">
    <property type="term" value="F:tRNA guanylyltransferase activity"/>
    <property type="evidence" value="ECO:0007669"/>
    <property type="project" value="UniProtKB-EC"/>
</dbReference>
<proteinExistence type="inferred from homology"/>
<dbReference type="OrthoDB" id="24661at2157"/>
<evidence type="ECO:0000256" key="10">
    <source>
        <dbReference type="ARBA" id="ARBA00023134"/>
    </source>
</evidence>
<evidence type="ECO:0000256" key="2">
    <source>
        <dbReference type="ARBA" id="ARBA00010113"/>
    </source>
</evidence>
<dbReference type="RefSeq" id="WP_067092504.1">
    <property type="nucleotide sequence ID" value="NZ_LWMV01000207.1"/>
</dbReference>
<dbReference type="GO" id="GO:0000287">
    <property type="term" value="F:magnesium ion binding"/>
    <property type="evidence" value="ECO:0007669"/>
    <property type="project" value="InterPro"/>
</dbReference>
<evidence type="ECO:0000256" key="9">
    <source>
        <dbReference type="ARBA" id="ARBA00022842"/>
    </source>
</evidence>
<evidence type="ECO:0000256" key="4">
    <source>
        <dbReference type="ARBA" id="ARBA00022679"/>
    </source>
</evidence>
<evidence type="ECO:0000256" key="3">
    <source>
        <dbReference type="ARBA" id="ARBA00012511"/>
    </source>
</evidence>
<dbReference type="InterPro" id="IPR038469">
    <property type="entry name" value="tRNAHis_GuaTrfase_Thg1_sf"/>
</dbReference>
<dbReference type="AlphaFoldDB" id="A0A165ZF00"/>
<dbReference type="InterPro" id="IPR025845">
    <property type="entry name" value="Thg1_C_dom"/>
</dbReference>
<keyword evidence="10" id="KW-0342">GTP-binding</keyword>
<evidence type="ECO:0000259" key="11">
    <source>
        <dbReference type="Pfam" id="PF04446"/>
    </source>
</evidence>
<sequence>MKEYEIFKDLKVPKGLNTIVRLDGRRFHKLSKKLNLKKPYDEEFTKNMVKASEVLFKEFSPLLIYTFSDEISILLKSIPFNGRIEKIDSVFGSLASSSLTLSLNKSFKKEIILSFDSRIILLNNDNVVSYFKWRQDEAFRNYTNSYGYWSLREEYSREEASKKLKGMKNSEIHEYLFKKKGINLDKNPIWQKRGICLYKNKNNELTIDRNIKKFSNPFFCENILNNGKIRKKY</sequence>
<dbReference type="InterPro" id="IPR024956">
    <property type="entry name" value="tRNAHis_GuaTrfase_cat"/>
</dbReference>
<evidence type="ECO:0000256" key="7">
    <source>
        <dbReference type="ARBA" id="ARBA00022723"/>
    </source>
</evidence>
<evidence type="ECO:0000313" key="13">
    <source>
        <dbReference type="EMBL" id="KZX10624.1"/>
    </source>
</evidence>
<feature type="domain" description="Thg1 C-terminal" evidence="12">
    <location>
        <begin position="126"/>
        <end position="207"/>
    </location>
</feature>
<feature type="domain" description="tRNAHis guanylyltransferase catalytic" evidence="11">
    <location>
        <begin position="1"/>
        <end position="122"/>
    </location>
</feature>
<dbReference type="STRING" id="49547.MBCUR_17150"/>
<evidence type="ECO:0000256" key="5">
    <source>
        <dbReference type="ARBA" id="ARBA00022694"/>
    </source>
</evidence>
<keyword evidence="8" id="KW-0547">Nucleotide-binding</keyword>
<dbReference type="PANTHER" id="PTHR12729:SF6">
    <property type="entry name" value="TRNA(HIS) GUANYLYLTRANSFERASE-RELATED"/>
    <property type="match status" value="1"/>
</dbReference>
<dbReference type="GO" id="GO:0006400">
    <property type="term" value="P:tRNA modification"/>
    <property type="evidence" value="ECO:0007669"/>
    <property type="project" value="InterPro"/>
</dbReference>
<evidence type="ECO:0000313" key="14">
    <source>
        <dbReference type="Proteomes" id="UP000077245"/>
    </source>
</evidence>
<dbReference type="PANTHER" id="PTHR12729">
    <property type="entry name" value="TRNA(HIS) GUANYLYLTRANSFERASE-RELATED"/>
    <property type="match status" value="1"/>
</dbReference>
<keyword evidence="14" id="KW-1185">Reference proteome</keyword>
<keyword evidence="7" id="KW-0479">Metal-binding</keyword>
<evidence type="ECO:0000259" key="12">
    <source>
        <dbReference type="Pfam" id="PF14413"/>
    </source>
</evidence>
<gene>
    <name evidence="13" type="ORF">MBCUR_17150</name>
</gene>
<evidence type="ECO:0000256" key="6">
    <source>
        <dbReference type="ARBA" id="ARBA00022695"/>
    </source>
</evidence>
<accession>A0A165ZF00</accession>
<organism evidence="13 14">
    <name type="scientific">Methanobrevibacter curvatus</name>
    <dbReference type="NCBI Taxonomy" id="49547"/>
    <lineage>
        <taxon>Archaea</taxon>
        <taxon>Methanobacteriati</taxon>
        <taxon>Methanobacteriota</taxon>
        <taxon>Methanomada group</taxon>
        <taxon>Methanobacteria</taxon>
        <taxon>Methanobacteriales</taxon>
        <taxon>Methanobacteriaceae</taxon>
        <taxon>Methanobrevibacter</taxon>
    </lineage>
</organism>
<keyword evidence="6 13" id="KW-0548">Nucleotidyltransferase</keyword>
<comment type="similarity">
    <text evidence="2">Belongs to the tRNA(His) guanylyltransferase family.</text>
</comment>
<protein>
    <recommendedName>
        <fullName evidence="3">tRNA(His) guanylyltransferase</fullName>
        <ecNumber evidence="3">2.7.7.79</ecNumber>
    </recommendedName>
</protein>
<keyword evidence="4 13" id="KW-0808">Transferase</keyword>
<reference evidence="13 14" key="1">
    <citation type="submission" date="2016-04" db="EMBL/GenBank/DDBJ databases">
        <title>Genome sequence of Methanobrevibacter curvatus DSM 11111.</title>
        <authorList>
            <person name="Poehlein A."/>
            <person name="Seedorf H."/>
            <person name="Daniel R."/>
        </authorList>
    </citation>
    <scope>NUCLEOTIDE SEQUENCE [LARGE SCALE GENOMIC DNA]</scope>
    <source>
        <strain evidence="13 14">DSM 11111</strain>
    </source>
</reference>
<evidence type="ECO:0000256" key="8">
    <source>
        <dbReference type="ARBA" id="ARBA00022741"/>
    </source>
</evidence>